<dbReference type="RefSeq" id="WP_078115702.1">
    <property type="nucleotide sequence ID" value="NZ_CP144906.1"/>
</dbReference>
<dbReference type="PANTHER" id="PTHR37293">
    <property type="entry name" value="PHAGE REPLICATION PROTEIN-RELATED"/>
    <property type="match status" value="1"/>
</dbReference>
<dbReference type="InterPro" id="IPR010056">
    <property type="entry name" value="Phage_rep_org__N"/>
</dbReference>
<dbReference type="InterPro" id="IPR034829">
    <property type="entry name" value="DnaD-like_sf"/>
</dbReference>
<dbReference type="Pfam" id="PF09681">
    <property type="entry name" value="Phage_rep_org_N"/>
    <property type="match status" value="1"/>
</dbReference>
<gene>
    <name evidence="3" type="ORF">CBEIBR21_11780</name>
</gene>
<organism evidence="3 4">
    <name type="scientific">Clostridium beijerinckii</name>
    <name type="common">Clostridium MP</name>
    <dbReference type="NCBI Taxonomy" id="1520"/>
    <lineage>
        <taxon>Bacteria</taxon>
        <taxon>Bacillati</taxon>
        <taxon>Bacillota</taxon>
        <taxon>Clostridia</taxon>
        <taxon>Eubacteriales</taxon>
        <taxon>Clostridiaceae</taxon>
        <taxon>Clostridium</taxon>
    </lineage>
</organism>
<feature type="region of interest" description="Disordered" evidence="1">
    <location>
        <begin position="422"/>
        <end position="457"/>
    </location>
</feature>
<evidence type="ECO:0000259" key="2">
    <source>
        <dbReference type="Pfam" id="PF09681"/>
    </source>
</evidence>
<reference evidence="3 4" key="1">
    <citation type="submission" date="2017-02" db="EMBL/GenBank/DDBJ databases">
        <title>Genome sequence of Clostridium beijerinckii Br21.</title>
        <authorList>
            <person name="Fonseca B.C."/>
            <person name="Guazzaroni M.E."/>
            <person name="Riano-Pachon D.M."/>
            <person name="Reginatto V."/>
        </authorList>
    </citation>
    <scope>NUCLEOTIDE SEQUENCE [LARGE SCALE GENOMIC DNA]</scope>
    <source>
        <strain evidence="3 4">Br21</strain>
    </source>
</reference>
<feature type="compositionally biased region" description="Basic and acidic residues" evidence="1">
    <location>
        <begin position="427"/>
        <end position="457"/>
    </location>
</feature>
<comment type="caution">
    <text evidence="3">The sequence shown here is derived from an EMBL/GenBank/DDBJ whole genome shotgun (WGS) entry which is preliminary data.</text>
</comment>
<feature type="compositionally biased region" description="Basic and acidic residues" evidence="1">
    <location>
        <begin position="271"/>
        <end position="293"/>
    </location>
</feature>
<feature type="region of interest" description="Disordered" evidence="1">
    <location>
        <begin position="264"/>
        <end position="293"/>
    </location>
</feature>
<feature type="domain" description="Phage replisome organiser N-terminal" evidence="2">
    <location>
        <begin position="6"/>
        <end position="126"/>
    </location>
</feature>
<dbReference type="InterPro" id="IPR053162">
    <property type="entry name" value="DnaD"/>
</dbReference>
<name>A0A1S9N8M3_CLOBE</name>
<dbReference type="PANTHER" id="PTHR37293:SF7">
    <property type="entry name" value="HYPOTHETICAL PHAGE PROTEIN"/>
    <property type="match status" value="1"/>
</dbReference>
<feature type="compositionally biased region" description="Basic and acidic residues" evidence="1">
    <location>
        <begin position="116"/>
        <end position="141"/>
    </location>
</feature>
<evidence type="ECO:0000313" key="4">
    <source>
        <dbReference type="Proteomes" id="UP000190959"/>
    </source>
</evidence>
<evidence type="ECO:0000256" key="1">
    <source>
        <dbReference type="SAM" id="MobiDB-lite"/>
    </source>
</evidence>
<dbReference type="AlphaFoldDB" id="A0A1S9N8M3"/>
<dbReference type="EMBL" id="MWMH01000003">
    <property type="protein sequence ID" value="OOP73693.1"/>
    <property type="molecule type" value="Genomic_DNA"/>
</dbReference>
<dbReference type="Proteomes" id="UP000190959">
    <property type="component" value="Unassembled WGS sequence"/>
</dbReference>
<sequence length="457" mass="52760">MADIKWIKLATNMHDDEKMKLIDAMPNRDTIHYVWIRILLLGGKLNANGKVFLSEGKPLTAKMLSVLFSRPLEDIKIALKVLSNFDMIEIASDKVIRIVNWDKHQNIEGMERVREQNRKRVENHREKKKEEKNLAKSNKEEAQEDQVLEESMYLEENQDLDESAELEKTNELERKKDYAENSNIEKNKALGKNDILENLETNEEASGNTYINDKTNITTSEAGNNSSLEIIDNNEDISKNILETDDNNCIVNKNNSNVTRNRSNVTVTQQNKKEKEIENKEKNKKEKKEIDKDKNIKSKKNNVFYINNKCSACDEEVSQSNLFKKHNNTKSESGEEEDINLKALELMHYHEKITGKPGGCDYVALRSAIDIHGEKMVKMAMDVGFEKNCPDIKYAIGVLKNWRRDGYPEDHMEVKKNGVRINGKSNTADKNEFAGFKPKEPRKLTEAERKRIEEKLI</sequence>
<evidence type="ECO:0000313" key="3">
    <source>
        <dbReference type="EMBL" id="OOP73693.1"/>
    </source>
</evidence>
<dbReference type="SUPFAM" id="SSF158499">
    <property type="entry name" value="DnaD domain-like"/>
    <property type="match status" value="1"/>
</dbReference>
<proteinExistence type="predicted"/>
<protein>
    <submittedName>
        <fullName evidence="3">Phage replisome organizer</fullName>
    </submittedName>
</protein>
<feature type="region of interest" description="Disordered" evidence="1">
    <location>
        <begin position="116"/>
        <end position="146"/>
    </location>
</feature>
<dbReference type="NCBIfam" id="TIGR01714">
    <property type="entry name" value="phage_rep_org_N"/>
    <property type="match status" value="1"/>
</dbReference>
<accession>A0A1S9N8M3</accession>